<evidence type="ECO:0000259" key="1">
    <source>
        <dbReference type="Pfam" id="PF06283"/>
    </source>
</evidence>
<dbReference type="Proteomes" id="UP000027361">
    <property type="component" value="Unassembled WGS sequence"/>
</dbReference>
<organism evidence="2 3">
    <name type="scientific">Tilletiaria anomala (strain ATCC 24038 / CBS 436.72 / UBC 951)</name>
    <dbReference type="NCBI Taxonomy" id="1037660"/>
    <lineage>
        <taxon>Eukaryota</taxon>
        <taxon>Fungi</taxon>
        <taxon>Dikarya</taxon>
        <taxon>Basidiomycota</taxon>
        <taxon>Ustilaginomycotina</taxon>
        <taxon>Exobasidiomycetes</taxon>
        <taxon>Georgefischeriales</taxon>
        <taxon>Tilletiariaceae</taxon>
        <taxon>Tilletiaria</taxon>
    </lineage>
</organism>
<dbReference type="RefSeq" id="XP_013243892.1">
    <property type="nucleotide sequence ID" value="XM_013388438.1"/>
</dbReference>
<dbReference type="InterPro" id="IPR029062">
    <property type="entry name" value="Class_I_gatase-like"/>
</dbReference>
<dbReference type="EMBL" id="JMSN01000029">
    <property type="protein sequence ID" value="KDN47555.1"/>
    <property type="molecule type" value="Genomic_DNA"/>
</dbReference>
<reference evidence="2 3" key="1">
    <citation type="submission" date="2014-05" db="EMBL/GenBank/DDBJ databases">
        <title>Draft genome sequence of a rare smut relative, Tilletiaria anomala UBC 951.</title>
        <authorList>
            <consortium name="DOE Joint Genome Institute"/>
            <person name="Toome M."/>
            <person name="Kuo A."/>
            <person name="Henrissat B."/>
            <person name="Lipzen A."/>
            <person name="Tritt A."/>
            <person name="Yoshinaga Y."/>
            <person name="Zane M."/>
            <person name="Barry K."/>
            <person name="Grigoriev I.V."/>
            <person name="Spatafora J.W."/>
            <person name="Aimea M.C."/>
        </authorList>
    </citation>
    <scope>NUCLEOTIDE SEQUENCE [LARGE SCALE GENOMIC DNA]</scope>
    <source>
        <strain evidence="2 3">UBC 951</strain>
    </source>
</reference>
<evidence type="ECO:0000313" key="2">
    <source>
        <dbReference type="EMBL" id="KDN47555.1"/>
    </source>
</evidence>
<gene>
    <name evidence="2" type="ORF">K437DRAFT_223113</name>
</gene>
<evidence type="ECO:0000313" key="3">
    <source>
        <dbReference type="Proteomes" id="UP000027361"/>
    </source>
</evidence>
<proteinExistence type="predicted"/>
<keyword evidence="2" id="KW-0808">Transferase</keyword>
<dbReference type="InterPro" id="IPR029010">
    <property type="entry name" value="ThuA-like"/>
</dbReference>
<dbReference type="OMA" id="SMGHRED"/>
<dbReference type="PANTHER" id="PTHR40469:SF2">
    <property type="entry name" value="GALACTOSE-BINDING DOMAIN-LIKE SUPERFAMILY PROTEIN"/>
    <property type="match status" value="1"/>
</dbReference>
<dbReference type="AlphaFoldDB" id="A0A066W9U4"/>
<dbReference type="HOGENOM" id="CLU_057383_1_3_1"/>
<name>A0A066W9U4_TILAU</name>
<dbReference type="GO" id="GO:0016740">
    <property type="term" value="F:transferase activity"/>
    <property type="evidence" value="ECO:0007669"/>
    <property type="project" value="UniProtKB-KW"/>
</dbReference>
<sequence>MPPGTTRFIQPRSRSKSRTSTYFPRLLVAYLVVAAGSVPTTVAASSSSTVHSLLLFTATAGYRHDSIPTAIEVITALGDVTLRPTSVDESVKDVRWTTTHTEDGSLFEQEDWLRQFSAIVFVHTTDVDPPGVGTVLSDVGARNLGQYIKQGGNFCGIHSAANTLYAYPWYGRTVGTFFSYHAALQNASIERLTTTFPATSTLPKMLNLTEEIYSFRSDPRQLPSSATVLLTPVAGSYSDTGKAPYQGTPHPLAWYREGDLLADISDGDDARGPVIPASANLSGGDNALRSGGGGRSFYTSLGHTNETWRTDEFQAHIFGGIAWAMALS</sequence>
<accession>A0A066W9U4</accession>
<dbReference type="SUPFAM" id="SSF52317">
    <property type="entry name" value="Class I glutamine amidotransferase-like"/>
    <property type="match status" value="1"/>
</dbReference>
<keyword evidence="2" id="KW-0315">Glutamine amidotransferase</keyword>
<dbReference type="Pfam" id="PF06283">
    <property type="entry name" value="ThuA"/>
    <property type="match status" value="1"/>
</dbReference>
<dbReference type="PANTHER" id="PTHR40469">
    <property type="entry name" value="SECRETED GLYCOSYL HYDROLASE"/>
    <property type="match status" value="1"/>
</dbReference>
<keyword evidence="3" id="KW-1185">Reference proteome</keyword>
<dbReference type="InParanoid" id="A0A066W9U4"/>
<comment type="caution">
    <text evidence="2">The sequence shown here is derived from an EMBL/GenBank/DDBJ whole genome shotgun (WGS) entry which is preliminary data.</text>
</comment>
<dbReference type="GeneID" id="25262404"/>
<feature type="domain" description="ThuA-like" evidence="1">
    <location>
        <begin position="53"/>
        <end position="324"/>
    </location>
</feature>
<dbReference type="OrthoDB" id="3482285at2759"/>
<protein>
    <submittedName>
        <fullName evidence="2">Class I glutamine amidotransferase-like protein</fullName>
    </submittedName>
</protein>
<dbReference type="Gene3D" id="3.40.50.880">
    <property type="match status" value="1"/>
</dbReference>